<dbReference type="PANTHER" id="PTHR43124">
    <property type="entry name" value="PURINE EFFLUX PUMP PBUE"/>
    <property type="match status" value="1"/>
</dbReference>
<dbReference type="AlphaFoldDB" id="A0A5C4P0T7"/>
<evidence type="ECO:0000256" key="6">
    <source>
        <dbReference type="SAM" id="Phobius"/>
    </source>
</evidence>
<evidence type="ECO:0000256" key="2">
    <source>
        <dbReference type="ARBA" id="ARBA00022475"/>
    </source>
</evidence>
<dbReference type="GO" id="GO:0005886">
    <property type="term" value="C:plasma membrane"/>
    <property type="evidence" value="ECO:0007669"/>
    <property type="project" value="UniProtKB-SubCell"/>
</dbReference>
<evidence type="ECO:0000256" key="1">
    <source>
        <dbReference type="ARBA" id="ARBA00004651"/>
    </source>
</evidence>
<dbReference type="SUPFAM" id="SSF103473">
    <property type="entry name" value="MFS general substrate transporter"/>
    <property type="match status" value="1"/>
</dbReference>
<gene>
    <name evidence="8" type="ORF">FHI69_02505</name>
</gene>
<dbReference type="PROSITE" id="PS50850">
    <property type="entry name" value="MFS"/>
    <property type="match status" value="1"/>
</dbReference>
<accession>A0A5C4P0T7</accession>
<reference evidence="8 9" key="1">
    <citation type="submission" date="2019-06" db="EMBL/GenBank/DDBJ databases">
        <title>Genome sequence of Janthinobacterium lividum UCD_MED1.</title>
        <authorList>
            <person name="De Leon M.E."/>
            <person name="Jospin G."/>
        </authorList>
    </citation>
    <scope>NUCLEOTIDE SEQUENCE [LARGE SCALE GENOMIC DNA]</scope>
    <source>
        <strain evidence="8 9">UCD_MED1</strain>
    </source>
</reference>
<dbReference type="Pfam" id="PF07690">
    <property type="entry name" value="MFS_1"/>
    <property type="match status" value="1"/>
</dbReference>
<feature type="transmembrane region" description="Helical" evidence="6">
    <location>
        <begin position="97"/>
        <end position="118"/>
    </location>
</feature>
<evidence type="ECO:0000256" key="4">
    <source>
        <dbReference type="ARBA" id="ARBA00022989"/>
    </source>
</evidence>
<feature type="transmembrane region" description="Helical" evidence="6">
    <location>
        <begin position="42"/>
        <end position="65"/>
    </location>
</feature>
<feature type="domain" description="Major facilitator superfamily (MFS) profile" evidence="7">
    <location>
        <begin position="2"/>
        <end position="380"/>
    </location>
</feature>
<evidence type="ECO:0000313" key="8">
    <source>
        <dbReference type="EMBL" id="TNC78189.1"/>
    </source>
</evidence>
<sequence length="387" mass="40473">MPLVVYILGLTIFSLTTSEFMVAGMMPSLALAMDEPVTRIGYLISLYAMGMVIGGPLSTIVLLKLRVPNKQGLLWLLGFYVLAQSVAASATSYDILAVARVVTGVAAATCFGLSLAICADIVSPNARGRAAAVVIGGLMLASVVGVPVATLIDQHLGWRASFWLVVLLALMCLALITVLVPRTKPSEVVSLGNELAEFRNRHLWAAYASSGLIIGAIFAAFSYFAAILTEVTGFPASAIPWLLGVYGVANVVGNGVVGRYADRYTTVIMVWGMVILSISLALFAVFAHDKTISVSLLVVTGLVGMSMNPAIIARVMKTAHPGPLVNTVHTSVINIGLGAGSWLGGLGIAAGYGLRSPLWVGVALAVLGLISLLPYLGHKSRDSVLSH</sequence>
<dbReference type="EMBL" id="VDGE01000001">
    <property type="protein sequence ID" value="TNC78189.1"/>
    <property type="molecule type" value="Genomic_DNA"/>
</dbReference>
<evidence type="ECO:0000256" key="5">
    <source>
        <dbReference type="ARBA" id="ARBA00023136"/>
    </source>
</evidence>
<dbReference type="Proteomes" id="UP000305681">
    <property type="component" value="Unassembled WGS sequence"/>
</dbReference>
<dbReference type="PANTHER" id="PTHR43124:SF8">
    <property type="entry name" value="INNER MEMBRANE TRANSPORT PROTEIN YDHP"/>
    <property type="match status" value="1"/>
</dbReference>
<dbReference type="InterPro" id="IPR036259">
    <property type="entry name" value="MFS_trans_sf"/>
</dbReference>
<dbReference type="InterPro" id="IPR020846">
    <property type="entry name" value="MFS_dom"/>
</dbReference>
<keyword evidence="2" id="KW-1003">Cell membrane</keyword>
<comment type="caution">
    <text evidence="8">The sequence shown here is derived from an EMBL/GenBank/DDBJ whole genome shotgun (WGS) entry which is preliminary data.</text>
</comment>
<dbReference type="InterPro" id="IPR011701">
    <property type="entry name" value="MFS"/>
</dbReference>
<proteinExistence type="predicted"/>
<dbReference type="RefSeq" id="WP_139089356.1">
    <property type="nucleotide sequence ID" value="NZ_VDGE01000001.1"/>
</dbReference>
<feature type="transmembrane region" description="Helical" evidence="6">
    <location>
        <begin position="264"/>
        <end position="286"/>
    </location>
</feature>
<feature type="transmembrane region" description="Helical" evidence="6">
    <location>
        <begin position="292"/>
        <end position="311"/>
    </location>
</feature>
<keyword evidence="4 6" id="KW-1133">Transmembrane helix</keyword>
<evidence type="ECO:0000259" key="7">
    <source>
        <dbReference type="PROSITE" id="PS50850"/>
    </source>
</evidence>
<keyword evidence="5 6" id="KW-0472">Membrane</keyword>
<dbReference type="CDD" id="cd17324">
    <property type="entry name" value="MFS_NepI_like"/>
    <property type="match status" value="1"/>
</dbReference>
<comment type="subcellular location">
    <subcellularLocation>
        <location evidence="1">Cell membrane</location>
        <topology evidence="1">Multi-pass membrane protein</topology>
    </subcellularLocation>
</comment>
<evidence type="ECO:0000313" key="9">
    <source>
        <dbReference type="Proteomes" id="UP000305681"/>
    </source>
</evidence>
<dbReference type="InterPro" id="IPR050189">
    <property type="entry name" value="MFS_Efflux_Transporters"/>
</dbReference>
<feature type="transmembrane region" description="Helical" evidence="6">
    <location>
        <begin position="332"/>
        <end position="352"/>
    </location>
</feature>
<dbReference type="GO" id="GO:0022857">
    <property type="term" value="F:transmembrane transporter activity"/>
    <property type="evidence" value="ECO:0007669"/>
    <property type="project" value="InterPro"/>
</dbReference>
<feature type="transmembrane region" description="Helical" evidence="6">
    <location>
        <begin position="72"/>
        <end position="91"/>
    </location>
</feature>
<feature type="transmembrane region" description="Helical" evidence="6">
    <location>
        <begin position="130"/>
        <end position="152"/>
    </location>
</feature>
<feature type="transmembrane region" description="Helical" evidence="6">
    <location>
        <begin position="158"/>
        <end position="181"/>
    </location>
</feature>
<name>A0A5C4P0T7_9BURK</name>
<organism evidence="8 9">
    <name type="scientific">Janthinobacterium lividum</name>
    <dbReference type="NCBI Taxonomy" id="29581"/>
    <lineage>
        <taxon>Bacteria</taxon>
        <taxon>Pseudomonadati</taxon>
        <taxon>Pseudomonadota</taxon>
        <taxon>Betaproteobacteria</taxon>
        <taxon>Burkholderiales</taxon>
        <taxon>Oxalobacteraceae</taxon>
        <taxon>Janthinobacterium</taxon>
    </lineage>
</organism>
<feature type="transmembrane region" description="Helical" evidence="6">
    <location>
        <begin position="358"/>
        <end position="377"/>
    </location>
</feature>
<keyword evidence="3 6" id="KW-0812">Transmembrane</keyword>
<protein>
    <submittedName>
        <fullName evidence="8">MFS transporter</fullName>
    </submittedName>
</protein>
<feature type="transmembrane region" description="Helical" evidence="6">
    <location>
        <begin position="238"/>
        <end position="257"/>
    </location>
</feature>
<evidence type="ECO:0000256" key="3">
    <source>
        <dbReference type="ARBA" id="ARBA00022692"/>
    </source>
</evidence>
<feature type="transmembrane region" description="Helical" evidence="6">
    <location>
        <begin position="202"/>
        <end position="226"/>
    </location>
</feature>
<dbReference type="Gene3D" id="1.20.1250.20">
    <property type="entry name" value="MFS general substrate transporter like domains"/>
    <property type="match status" value="2"/>
</dbReference>